<protein>
    <submittedName>
        <fullName evidence="2">Uncharacterized protein</fullName>
    </submittedName>
</protein>
<comment type="caution">
    <text evidence="2">The sequence shown here is derived from an EMBL/GenBank/DDBJ whole genome shotgun (WGS) entry which is preliminary data.</text>
</comment>
<proteinExistence type="predicted"/>
<dbReference type="EMBL" id="RRYP01000085">
    <property type="protein sequence ID" value="TNV88046.1"/>
    <property type="molecule type" value="Genomic_DNA"/>
</dbReference>
<dbReference type="Proteomes" id="UP000785679">
    <property type="component" value="Unassembled WGS sequence"/>
</dbReference>
<keyword evidence="3" id="KW-1185">Reference proteome</keyword>
<dbReference type="AlphaFoldDB" id="A0A8J8P9R5"/>
<sequence length="198" mass="22675">MEDNSEIHITSEEEHHSHHYSDHDDSYANQIGGSNQFKINQLKSECIDSSIREEDSDTQDLWLLTSQNKSHSFTKQATKKSKSPTFKTPMIKNNQTQIWGQNKKKVVISPIMTPSLSGKQRSFKITTKRITELDFGDQVSVQVVKQVKAPKSKETIERGRIRINKISRHQYNNTTTNVSGSKQIQLEDVTIIDEEAPY</sequence>
<accession>A0A8J8P9R5</accession>
<evidence type="ECO:0000313" key="3">
    <source>
        <dbReference type="Proteomes" id="UP000785679"/>
    </source>
</evidence>
<feature type="compositionally biased region" description="Basic and acidic residues" evidence="1">
    <location>
        <begin position="1"/>
        <end position="26"/>
    </location>
</feature>
<organism evidence="2 3">
    <name type="scientific">Halteria grandinella</name>
    <dbReference type="NCBI Taxonomy" id="5974"/>
    <lineage>
        <taxon>Eukaryota</taxon>
        <taxon>Sar</taxon>
        <taxon>Alveolata</taxon>
        <taxon>Ciliophora</taxon>
        <taxon>Intramacronucleata</taxon>
        <taxon>Spirotrichea</taxon>
        <taxon>Stichotrichia</taxon>
        <taxon>Sporadotrichida</taxon>
        <taxon>Halteriidae</taxon>
        <taxon>Halteria</taxon>
    </lineage>
</organism>
<evidence type="ECO:0000313" key="2">
    <source>
        <dbReference type="EMBL" id="TNV88046.1"/>
    </source>
</evidence>
<feature type="region of interest" description="Disordered" evidence="1">
    <location>
        <begin position="1"/>
        <end position="32"/>
    </location>
</feature>
<evidence type="ECO:0000256" key="1">
    <source>
        <dbReference type="SAM" id="MobiDB-lite"/>
    </source>
</evidence>
<name>A0A8J8P9R5_HALGN</name>
<reference evidence="2" key="1">
    <citation type="submission" date="2019-06" db="EMBL/GenBank/DDBJ databases">
        <authorList>
            <person name="Zheng W."/>
        </authorList>
    </citation>
    <scope>NUCLEOTIDE SEQUENCE</scope>
    <source>
        <strain evidence="2">QDHG01</strain>
    </source>
</reference>
<gene>
    <name evidence="2" type="ORF">FGO68_gene7471</name>
</gene>